<evidence type="ECO:0000313" key="3">
    <source>
        <dbReference type="Proteomes" id="UP000783863"/>
    </source>
</evidence>
<comment type="caution">
    <text evidence="2">The sequence shown here is derived from an EMBL/GenBank/DDBJ whole genome shotgun (WGS) entry which is preliminary data.</text>
</comment>
<dbReference type="InterPro" id="IPR040624">
    <property type="entry name" value="HalOD1"/>
</dbReference>
<sequence length="88" mass="9371">MKSDNGTVYMIRGHEDDEWVSPEPAEAVITEALFDATGLTEDDIDYIGSYVDAAKLRAVVGEGDDDTITFDVEGNEITVTAGGDVTVA</sequence>
<dbReference type="Proteomes" id="UP000783863">
    <property type="component" value="Unassembled WGS sequence"/>
</dbReference>
<reference evidence="2" key="1">
    <citation type="submission" date="2021-06" db="EMBL/GenBank/DDBJ databases">
        <title>Halomicroarcula sp. F24A a new haloarchaeum isolated from saline soil.</title>
        <authorList>
            <person name="Duran-Viseras A."/>
            <person name="Sanchez-Porro C."/>
            <person name="Ventosa A."/>
        </authorList>
    </citation>
    <scope>NUCLEOTIDE SEQUENCE</scope>
    <source>
        <strain evidence="2">F24A</strain>
    </source>
</reference>
<dbReference type="Pfam" id="PF18545">
    <property type="entry name" value="HalOD1"/>
    <property type="match status" value="1"/>
</dbReference>
<organism evidence="2 3">
    <name type="scientific">Haloarcula salinisoli</name>
    <dbReference type="NCBI Taxonomy" id="2487746"/>
    <lineage>
        <taxon>Archaea</taxon>
        <taxon>Methanobacteriati</taxon>
        <taxon>Methanobacteriota</taxon>
        <taxon>Stenosarchaea group</taxon>
        <taxon>Halobacteria</taxon>
        <taxon>Halobacteriales</taxon>
        <taxon>Haloarculaceae</taxon>
        <taxon>Haloarcula</taxon>
    </lineage>
</organism>
<protein>
    <recommendedName>
        <fullName evidence="1">Halobacterial output domain-containing protein</fullName>
    </recommendedName>
</protein>
<gene>
    <name evidence="2" type="ORF">EGD98_12275</name>
</gene>
<proteinExistence type="predicted"/>
<dbReference type="EMBL" id="RKLQ01000002">
    <property type="protein sequence ID" value="MBX0304447.1"/>
    <property type="molecule type" value="Genomic_DNA"/>
</dbReference>
<accession>A0A8J7YFE5</accession>
<dbReference type="AlphaFoldDB" id="A0A8J7YFE5"/>
<keyword evidence="3" id="KW-1185">Reference proteome</keyword>
<feature type="domain" description="Halobacterial output" evidence="1">
    <location>
        <begin position="23"/>
        <end position="87"/>
    </location>
</feature>
<name>A0A8J7YFE5_9EURY</name>
<dbReference type="RefSeq" id="WP_220588664.1">
    <property type="nucleotide sequence ID" value="NZ_RKLQ01000002.1"/>
</dbReference>
<evidence type="ECO:0000313" key="2">
    <source>
        <dbReference type="EMBL" id="MBX0304447.1"/>
    </source>
</evidence>
<evidence type="ECO:0000259" key="1">
    <source>
        <dbReference type="Pfam" id="PF18545"/>
    </source>
</evidence>